<dbReference type="Pfam" id="PF01148">
    <property type="entry name" value="CTP_transf_1"/>
    <property type="match status" value="1"/>
</dbReference>
<keyword evidence="12 18" id="KW-0548">Nucleotidyltransferase</keyword>
<evidence type="ECO:0000256" key="6">
    <source>
        <dbReference type="ARBA" id="ARBA00012487"/>
    </source>
</evidence>
<evidence type="ECO:0000256" key="3">
    <source>
        <dbReference type="ARBA" id="ARBA00005119"/>
    </source>
</evidence>
<keyword evidence="16" id="KW-0594">Phospholipid biosynthesis</keyword>
<evidence type="ECO:0000256" key="8">
    <source>
        <dbReference type="ARBA" id="ARBA00022475"/>
    </source>
</evidence>
<keyword evidence="11 18" id="KW-0812">Transmembrane</keyword>
<keyword evidence="8" id="KW-1003">Cell membrane</keyword>
<evidence type="ECO:0000256" key="1">
    <source>
        <dbReference type="ARBA" id="ARBA00001698"/>
    </source>
</evidence>
<dbReference type="PANTHER" id="PTHR46382">
    <property type="entry name" value="PHOSPHATIDATE CYTIDYLYLTRANSFERASE"/>
    <property type="match status" value="1"/>
</dbReference>
<keyword evidence="15 19" id="KW-0472">Membrane</keyword>
<reference evidence="20" key="1">
    <citation type="submission" date="2020-10" db="EMBL/GenBank/DDBJ databases">
        <authorList>
            <person name="Gilroy R."/>
        </authorList>
    </citation>
    <scope>NUCLEOTIDE SEQUENCE</scope>
    <source>
        <strain evidence="20">D3-1215</strain>
    </source>
</reference>
<dbReference type="PANTHER" id="PTHR46382:SF1">
    <property type="entry name" value="PHOSPHATIDATE CYTIDYLYLTRANSFERASE"/>
    <property type="match status" value="1"/>
</dbReference>
<reference evidence="20" key="2">
    <citation type="journal article" date="2021" name="PeerJ">
        <title>Extensive microbial diversity within the chicken gut microbiome revealed by metagenomics and culture.</title>
        <authorList>
            <person name="Gilroy R."/>
            <person name="Ravi A."/>
            <person name="Getino M."/>
            <person name="Pursley I."/>
            <person name="Horton D.L."/>
            <person name="Alikhan N.F."/>
            <person name="Baker D."/>
            <person name="Gharbi K."/>
            <person name="Hall N."/>
            <person name="Watson M."/>
            <person name="Adriaenssens E.M."/>
            <person name="Foster-Nyarko E."/>
            <person name="Jarju S."/>
            <person name="Secka A."/>
            <person name="Antonio M."/>
            <person name="Oren A."/>
            <person name="Chaudhuri R.R."/>
            <person name="La Ragione R."/>
            <person name="Hildebrand F."/>
            <person name="Pallen M.J."/>
        </authorList>
    </citation>
    <scope>NUCLEOTIDE SEQUENCE</scope>
    <source>
        <strain evidence="20">D3-1215</strain>
    </source>
</reference>
<dbReference type="EC" id="2.7.7.41" evidence="6 18"/>
<evidence type="ECO:0000256" key="15">
    <source>
        <dbReference type="ARBA" id="ARBA00023136"/>
    </source>
</evidence>
<evidence type="ECO:0000256" key="19">
    <source>
        <dbReference type="SAM" id="Phobius"/>
    </source>
</evidence>
<dbReference type="PROSITE" id="PS01315">
    <property type="entry name" value="CDS"/>
    <property type="match status" value="1"/>
</dbReference>
<dbReference type="EMBL" id="JADIMR010000013">
    <property type="protein sequence ID" value="MBO8446322.1"/>
    <property type="molecule type" value="Genomic_DNA"/>
</dbReference>
<keyword evidence="17" id="KW-1208">Phospholipid metabolism</keyword>
<evidence type="ECO:0000256" key="2">
    <source>
        <dbReference type="ARBA" id="ARBA00004651"/>
    </source>
</evidence>
<feature type="transmembrane region" description="Helical" evidence="19">
    <location>
        <begin position="110"/>
        <end position="130"/>
    </location>
</feature>
<evidence type="ECO:0000256" key="12">
    <source>
        <dbReference type="ARBA" id="ARBA00022695"/>
    </source>
</evidence>
<dbReference type="Proteomes" id="UP000823637">
    <property type="component" value="Unassembled WGS sequence"/>
</dbReference>
<evidence type="ECO:0000256" key="5">
    <source>
        <dbReference type="ARBA" id="ARBA00010185"/>
    </source>
</evidence>
<evidence type="ECO:0000256" key="13">
    <source>
        <dbReference type="ARBA" id="ARBA00022989"/>
    </source>
</evidence>
<evidence type="ECO:0000256" key="4">
    <source>
        <dbReference type="ARBA" id="ARBA00005189"/>
    </source>
</evidence>
<dbReference type="GO" id="GO:0005886">
    <property type="term" value="C:plasma membrane"/>
    <property type="evidence" value="ECO:0007669"/>
    <property type="project" value="UniProtKB-SubCell"/>
</dbReference>
<protein>
    <recommendedName>
        <fullName evidence="7 18">Phosphatidate cytidylyltransferase</fullName>
        <ecNumber evidence="6 18">2.7.7.41</ecNumber>
    </recommendedName>
</protein>
<evidence type="ECO:0000256" key="7">
    <source>
        <dbReference type="ARBA" id="ARBA00019373"/>
    </source>
</evidence>
<evidence type="ECO:0000256" key="17">
    <source>
        <dbReference type="ARBA" id="ARBA00023264"/>
    </source>
</evidence>
<keyword evidence="10 18" id="KW-0808">Transferase</keyword>
<organism evidence="20 21">
    <name type="scientific">Candidatus Enterocola intestinipullorum</name>
    <dbReference type="NCBI Taxonomy" id="2840783"/>
    <lineage>
        <taxon>Bacteria</taxon>
        <taxon>Pseudomonadati</taxon>
        <taxon>Bacteroidota</taxon>
        <taxon>Bacteroidia</taxon>
        <taxon>Bacteroidales</taxon>
        <taxon>Candidatus Enterocola</taxon>
    </lineage>
</organism>
<proteinExistence type="inferred from homology"/>
<evidence type="ECO:0000256" key="18">
    <source>
        <dbReference type="RuleBase" id="RU003938"/>
    </source>
</evidence>
<evidence type="ECO:0000313" key="20">
    <source>
        <dbReference type="EMBL" id="MBO8446322.1"/>
    </source>
</evidence>
<keyword evidence="13 19" id="KW-1133">Transmembrane helix</keyword>
<sequence>MSNFWQRTLTGICFVAVLLTCIYFQQDHDTLSILFSLCTVVGLFEFYRMAAKGGKVKSFAFPLVCGVLLYIAFMHYADIACTDGFIAYVAALFAMAVAELFMAEEKPMEHLAVSILGNLYVAVPFGLLTMLANEPIYWTFALFILTWVFDTGAYLTGRAFGRHKMFERISPKKTWEGEIGGIVLALAAGWIFSIFFEETELWHWLVFAFAVAVSGTMGDLLESMFKREAGVKDSGKLLPGHGGILDRFDSSLFAIPVAYLLLTLFEL</sequence>
<feature type="transmembrane region" description="Helical" evidence="19">
    <location>
        <begin position="85"/>
        <end position="103"/>
    </location>
</feature>
<comment type="catalytic activity">
    <reaction evidence="1 18">
        <text>a 1,2-diacyl-sn-glycero-3-phosphate + CTP + H(+) = a CDP-1,2-diacyl-sn-glycerol + diphosphate</text>
        <dbReference type="Rhea" id="RHEA:16229"/>
        <dbReference type="ChEBI" id="CHEBI:15378"/>
        <dbReference type="ChEBI" id="CHEBI:33019"/>
        <dbReference type="ChEBI" id="CHEBI:37563"/>
        <dbReference type="ChEBI" id="CHEBI:58332"/>
        <dbReference type="ChEBI" id="CHEBI:58608"/>
        <dbReference type="EC" id="2.7.7.41"/>
    </reaction>
</comment>
<evidence type="ECO:0000256" key="10">
    <source>
        <dbReference type="ARBA" id="ARBA00022679"/>
    </source>
</evidence>
<feature type="transmembrane region" description="Helical" evidence="19">
    <location>
        <begin position="202"/>
        <end position="221"/>
    </location>
</feature>
<evidence type="ECO:0000256" key="9">
    <source>
        <dbReference type="ARBA" id="ARBA00022516"/>
    </source>
</evidence>
<keyword evidence="9" id="KW-0444">Lipid biosynthesis</keyword>
<accession>A0A9D9EE51</accession>
<comment type="pathway">
    <text evidence="3 18">Phospholipid metabolism; CDP-diacylglycerol biosynthesis; CDP-diacylglycerol from sn-glycerol 3-phosphate: step 3/3.</text>
</comment>
<evidence type="ECO:0000256" key="16">
    <source>
        <dbReference type="ARBA" id="ARBA00023209"/>
    </source>
</evidence>
<comment type="pathway">
    <text evidence="4">Lipid metabolism.</text>
</comment>
<keyword evidence="14" id="KW-0443">Lipid metabolism</keyword>
<gene>
    <name evidence="20" type="ORF">IAC32_01050</name>
</gene>
<evidence type="ECO:0000256" key="14">
    <source>
        <dbReference type="ARBA" id="ARBA00023098"/>
    </source>
</evidence>
<dbReference type="InterPro" id="IPR000374">
    <property type="entry name" value="PC_trans"/>
</dbReference>
<evidence type="ECO:0000313" key="21">
    <source>
        <dbReference type="Proteomes" id="UP000823637"/>
    </source>
</evidence>
<dbReference type="GO" id="GO:0004605">
    <property type="term" value="F:phosphatidate cytidylyltransferase activity"/>
    <property type="evidence" value="ECO:0007669"/>
    <property type="project" value="UniProtKB-EC"/>
</dbReference>
<dbReference type="AlphaFoldDB" id="A0A9D9EE51"/>
<feature type="transmembrane region" description="Helical" evidence="19">
    <location>
        <begin position="136"/>
        <end position="156"/>
    </location>
</feature>
<name>A0A9D9EE51_9BACT</name>
<feature type="transmembrane region" description="Helical" evidence="19">
    <location>
        <begin position="7"/>
        <end position="25"/>
    </location>
</feature>
<comment type="similarity">
    <text evidence="5 18">Belongs to the CDS family.</text>
</comment>
<evidence type="ECO:0000256" key="11">
    <source>
        <dbReference type="ARBA" id="ARBA00022692"/>
    </source>
</evidence>
<feature type="transmembrane region" description="Helical" evidence="19">
    <location>
        <begin position="177"/>
        <end position="196"/>
    </location>
</feature>
<feature type="transmembrane region" description="Helical" evidence="19">
    <location>
        <begin position="59"/>
        <end position="79"/>
    </location>
</feature>
<comment type="subcellular location">
    <subcellularLocation>
        <location evidence="2">Cell membrane</location>
        <topology evidence="2">Multi-pass membrane protein</topology>
    </subcellularLocation>
</comment>
<dbReference type="GO" id="GO:0016024">
    <property type="term" value="P:CDP-diacylglycerol biosynthetic process"/>
    <property type="evidence" value="ECO:0007669"/>
    <property type="project" value="TreeGrafter"/>
</dbReference>
<comment type="caution">
    <text evidence="20">The sequence shown here is derived from an EMBL/GenBank/DDBJ whole genome shotgun (WGS) entry which is preliminary data.</text>
</comment>
<feature type="transmembrane region" description="Helical" evidence="19">
    <location>
        <begin position="31"/>
        <end position="47"/>
    </location>
</feature>